<keyword evidence="2" id="KW-1185">Reference proteome</keyword>
<evidence type="ECO:0000313" key="1">
    <source>
        <dbReference type="EMBL" id="GBP79959.1"/>
    </source>
</evidence>
<protein>
    <submittedName>
        <fullName evidence="1">Uncharacterized protein</fullName>
    </submittedName>
</protein>
<accession>A0A4C1YZB7</accession>
<comment type="caution">
    <text evidence="1">The sequence shown here is derived from an EMBL/GenBank/DDBJ whole genome shotgun (WGS) entry which is preliminary data.</text>
</comment>
<dbReference type="Proteomes" id="UP000299102">
    <property type="component" value="Unassembled WGS sequence"/>
</dbReference>
<proteinExistence type="predicted"/>
<dbReference type="EMBL" id="BGZK01001440">
    <property type="protein sequence ID" value="GBP79959.1"/>
    <property type="molecule type" value="Genomic_DNA"/>
</dbReference>
<name>A0A4C1YZB7_EUMVA</name>
<organism evidence="1 2">
    <name type="scientific">Eumeta variegata</name>
    <name type="common">Bagworm moth</name>
    <name type="synonym">Eumeta japonica</name>
    <dbReference type="NCBI Taxonomy" id="151549"/>
    <lineage>
        <taxon>Eukaryota</taxon>
        <taxon>Metazoa</taxon>
        <taxon>Ecdysozoa</taxon>
        <taxon>Arthropoda</taxon>
        <taxon>Hexapoda</taxon>
        <taxon>Insecta</taxon>
        <taxon>Pterygota</taxon>
        <taxon>Neoptera</taxon>
        <taxon>Endopterygota</taxon>
        <taxon>Lepidoptera</taxon>
        <taxon>Glossata</taxon>
        <taxon>Ditrysia</taxon>
        <taxon>Tineoidea</taxon>
        <taxon>Psychidae</taxon>
        <taxon>Oiketicinae</taxon>
        <taxon>Eumeta</taxon>
    </lineage>
</organism>
<gene>
    <name evidence="1" type="ORF">EVAR_52957_1</name>
</gene>
<evidence type="ECO:0000313" key="2">
    <source>
        <dbReference type="Proteomes" id="UP000299102"/>
    </source>
</evidence>
<sequence>MPSRSHQYFAGLLGRNRIELDEEKTGLIREGGGDEGRLWGYGGDTLTEYNLIKVRERGDRRLLSLCPWPAPHLALIREKRVTEGINSFYLLIKRWQRACPAAAQAASAPALNSTFTSFVW</sequence>
<dbReference type="AlphaFoldDB" id="A0A4C1YZB7"/>
<reference evidence="1 2" key="1">
    <citation type="journal article" date="2019" name="Commun. Biol.">
        <title>The bagworm genome reveals a unique fibroin gene that provides high tensile strength.</title>
        <authorList>
            <person name="Kono N."/>
            <person name="Nakamura H."/>
            <person name="Ohtoshi R."/>
            <person name="Tomita M."/>
            <person name="Numata K."/>
            <person name="Arakawa K."/>
        </authorList>
    </citation>
    <scope>NUCLEOTIDE SEQUENCE [LARGE SCALE GENOMIC DNA]</scope>
</reference>